<keyword evidence="1 3" id="KW-0728">SH3 domain</keyword>
<evidence type="ECO:0000256" key="4">
    <source>
        <dbReference type="SAM" id="MobiDB-lite"/>
    </source>
</evidence>
<keyword evidence="2" id="KW-0677">Repeat</keyword>
<feature type="domain" description="SH3" evidence="5">
    <location>
        <begin position="362"/>
        <end position="420"/>
    </location>
</feature>
<feature type="domain" description="SH3" evidence="5">
    <location>
        <begin position="504"/>
        <end position="562"/>
    </location>
</feature>
<feature type="region of interest" description="Disordered" evidence="4">
    <location>
        <begin position="301"/>
        <end position="328"/>
    </location>
</feature>
<dbReference type="InterPro" id="IPR036028">
    <property type="entry name" value="SH3-like_dom_sf"/>
</dbReference>
<protein>
    <submittedName>
        <fullName evidence="7">Uncharacterized protein</fullName>
    </submittedName>
</protein>
<dbReference type="SMART" id="SM00312">
    <property type="entry name" value="PX"/>
    <property type="match status" value="1"/>
</dbReference>
<feature type="domain" description="PX" evidence="6">
    <location>
        <begin position="7"/>
        <end position="131"/>
    </location>
</feature>
<dbReference type="GO" id="GO:0035091">
    <property type="term" value="F:phosphatidylinositol binding"/>
    <property type="evidence" value="ECO:0007669"/>
    <property type="project" value="InterPro"/>
</dbReference>
<evidence type="ECO:0000259" key="6">
    <source>
        <dbReference type="PROSITE" id="PS50195"/>
    </source>
</evidence>
<dbReference type="CDD" id="cd12015">
    <property type="entry name" value="SH3_Tks_1"/>
    <property type="match status" value="1"/>
</dbReference>
<sequence>MPEETTSYVTDANITDIQKRKLPTKHYVYIINVLWNDGKKQVICRRYNAFFELQTSLIDSYPTEAGVHNPTARVIPFLPGKVLFGRSNVREVALKRKDALNEYLEKLVKLPAKISQCKLVLDFLHANEEDVKNLLSGGEKKEKKEKTADSISDPVLLEQYIVLTNFKSKQRNQVSLAAGDTVEVIEKHENGWWFVCIEDEQGWAPSSYLEPLEGSSSGEVEEIDVQGREGRHICTKPFKSSMPDELNLEVGDVVDILAKCSDGWWKVTLSNSKQGYVPLNHLKKIPKNAQGDLMKTVLDDAKKEESSTGAKKSFETAPRKKTIRRKAQNEKQILQKKKSLRMASAAKKVINMNNISKMVAADDDIIYYANEAFKGTDGKLTFSKGQEVEVVEKSPNGWWFVKVGKEEGWVPSHIVQRHRGHDIIDDKDLVDGQKYKTLGGYKATEETGISFEPGQIVEVLEKDPAGWWFVKIGDEEGWAPSTFLGEIAEEGGTPAPAPQQQQEEAGDSYITLSDYKDPDEGMLSFKKGQKVFVLEKDDGGWWLAKCGTQEGWVPSNFLKKEE</sequence>
<dbReference type="Pfam" id="PF00018">
    <property type="entry name" value="SH3_1"/>
    <property type="match status" value="4"/>
</dbReference>
<dbReference type="InterPro" id="IPR001452">
    <property type="entry name" value="SH3_domain"/>
</dbReference>
<dbReference type="GO" id="GO:0042554">
    <property type="term" value="P:superoxide anion generation"/>
    <property type="evidence" value="ECO:0007669"/>
    <property type="project" value="TreeGrafter"/>
</dbReference>
<dbReference type="PANTHER" id="PTHR15706">
    <property type="entry name" value="SH3 MULTIPLE DOMAIN"/>
    <property type="match status" value="1"/>
</dbReference>
<dbReference type="InterPro" id="IPR051228">
    <property type="entry name" value="NADPH_Oxidase/PX-Domain"/>
</dbReference>
<dbReference type="Pfam" id="PF00787">
    <property type="entry name" value="PX"/>
    <property type="match status" value="1"/>
</dbReference>
<dbReference type="AlphaFoldDB" id="A0A7M5UGM8"/>
<evidence type="ECO:0000256" key="1">
    <source>
        <dbReference type="ARBA" id="ARBA00022443"/>
    </source>
</evidence>
<dbReference type="EnsemblMetazoa" id="CLYHEMT000830.1">
    <property type="protein sequence ID" value="CLYHEMP000830.1"/>
    <property type="gene ID" value="CLYHEMG000830"/>
</dbReference>
<name>A0A7M5UGM8_9CNID</name>
<dbReference type="GO" id="GO:0005737">
    <property type="term" value="C:cytoplasm"/>
    <property type="evidence" value="ECO:0007669"/>
    <property type="project" value="TreeGrafter"/>
</dbReference>
<evidence type="ECO:0000313" key="7">
    <source>
        <dbReference type="EnsemblMetazoa" id="CLYHEMP000830.1"/>
    </source>
</evidence>
<dbReference type="SUPFAM" id="SSF50044">
    <property type="entry name" value="SH3-domain"/>
    <property type="match status" value="5"/>
</dbReference>
<dbReference type="SUPFAM" id="SSF64268">
    <property type="entry name" value="PX domain"/>
    <property type="match status" value="1"/>
</dbReference>
<dbReference type="Proteomes" id="UP000594262">
    <property type="component" value="Unplaced"/>
</dbReference>
<dbReference type="SMART" id="SM00326">
    <property type="entry name" value="SH3"/>
    <property type="match status" value="5"/>
</dbReference>
<dbReference type="InterPro" id="IPR001683">
    <property type="entry name" value="PX_dom"/>
</dbReference>
<accession>A0A7M5UGM8</accession>
<dbReference type="CDD" id="cd11856">
    <property type="entry name" value="SH3_p47phox_like"/>
    <property type="match status" value="3"/>
</dbReference>
<evidence type="ECO:0000259" key="5">
    <source>
        <dbReference type="PROSITE" id="PS50002"/>
    </source>
</evidence>
<dbReference type="PROSITE" id="PS50002">
    <property type="entry name" value="SH3"/>
    <property type="match status" value="5"/>
</dbReference>
<feature type="domain" description="SH3" evidence="5">
    <location>
        <begin position="430"/>
        <end position="489"/>
    </location>
</feature>
<dbReference type="PANTHER" id="PTHR15706:SF2">
    <property type="entry name" value="SH3 AND PX DOMAIN-CONTAINING PROTEIN 2A"/>
    <property type="match status" value="1"/>
</dbReference>
<evidence type="ECO:0000256" key="2">
    <source>
        <dbReference type="ARBA" id="ARBA00022737"/>
    </source>
</evidence>
<dbReference type="InterPro" id="IPR036871">
    <property type="entry name" value="PX_dom_sf"/>
</dbReference>
<evidence type="ECO:0000256" key="3">
    <source>
        <dbReference type="PROSITE-ProRule" id="PRU00192"/>
    </source>
</evidence>
<dbReference type="GO" id="GO:0016176">
    <property type="term" value="F:superoxide-generating NADPH oxidase activator activity"/>
    <property type="evidence" value="ECO:0007669"/>
    <property type="project" value="TreeGrafter"/>
</dbReference>
<proteinExistence type="predicted"/>
<dbReference type="Gene3D" id="3.30.1520.10">
    <property type="entry name" value="Phox-like domain"/>
    <property type="match status" value="1"/>
</dbReference>
<evidence type="ECO:0000313" key="8">
    <source>
        <dbReference type="Proteomes" id="UP000594262"/>
    </source>
</evidence>
<dbReference type="RefSeq" id="XP_066921992.1">
    <property type="nucleotide sequence ID" value="XM_067065891.1"/>
</dbReference>
<keyword evidence="8" id="KW-1185">Reference proteome</keyword>
<feature type="domain" description="SH3" evidence="5">
    <location>
        <begin position="155"/>
        <end position="214"/>
    </location>
</feature>
<dbReference type="Pfam" id="PF07653">
    <property type="entry name" value="SH3_2"/>
    <property type="match status" value="1"/>
</dbReference>
<organism evidence="7 8">
    <name type="scientific">Clytia hemisphaerica</name>
    <dbReference type="NCBI Taxonomy" id="252671"/>
    <lineage>
        <taxon>Eukaryota</taxon>
        <taxon>Metazoa</taxon>
        <taxon>Cnidaria</taxon>
        <taxon>Hydrozoa</taxon>
        <taxon>Hydroidolina</taxon>
        <taxon>Leptothecata</taxon>
        <taxon>Obeliida</taxon>
        <taxon>Clytiidae</taxon>
        <taxon>Clytia</taxon>
    </lineage>
</organism>
<dbReference type="Gene3D" id="2.30.30.40">
    <property type="entry name" value="SH3 Domains"/>
    <property type="match status" value="5"/>
</dbReference>
<dbReference type="PROSITE" id="PS50195">
    <property type="entry name" value="PX"/>
    <property type="match status" value="1"/>
</dbReference>
<dbReference type="CDD" id="cd00174">
    <property type="entry name" value="SH3"/>
    <property type="match status" value="1"/>
</dbReference>
<feature type="domain" description="SH3" evidence="5">
    <location>
        <begin position="227"/>
        <end position="287"/>
    </location>
</feature>
<dbReference type="GeneID" id="136809366"/>
<dbReference type="OrthoDB" id="10255964at2759"/>
<reference evidence="7" key="1">
    <citation type="submission" date="2021-01" db="UniProtKB">
        <authorList>
            <consortium name="EnsemblMetazoa"/>
        </authorList>
    </citation>
    <scope>IDENTIFICATION</scope>
</reference>
<feature type="compositionally biased region" description="Basic and acidic residues" evidence="4">
    <location>
        <begin position="301"/>
        <end position="318"/>
    </location>
</feature>